<keyword evidence="1" id="KW-0472">Membrane</keyword>
<keyword evidence="1" id="KW-0812">Transmembrane</keyword>
<feature type="domain" description="Endonuclease/exonuclease/phosphatase" evidence="2">
    <location>
        <begin position="114"/>
        <end position="319"/>
    </location>
</feature>
<feature type="transmembrane region" description="Helical" evidence="1">
    <location>
        <begin position="53"/>
        <end position="73"/>
    </location>
</feature>
<sequence>MPGTNTITTPGETGARPRGVALWSAALLLAGVTSVLGFRALDSDGPTPFPQALAFLPWLLVPGGVALLLAGLARWRAGLVWALVALALTGWFCRPYGPATTGAHGPVVAELRVLTSNVEFGDATDALISTVDREQPDIVFVQECDLLCSDALDARIPQAAYPYREVVRLDGSLGSALLSRHPLRTAEPVAGVMAMPGAVAAIAGKDVRLQLAHPLPPIPDGVDGWRAELGRIQDFAAGTKGQPVLLAGDFNASQDHAAFRAVLDAGGLHDSARIAGRSRTYSWPADRATPLRTQIDHVLVSDDFSVRSARFLGLSGTDHRALLVSLALHGA</sequence>
<keyword evidence="4" id="KW-1185">Reference proteome</keyword>
<evidence type="ECO:0000313" key="4">
    <source>
        <dbReference type="Proteomes" id="UP001519311"/>
    </source>
</evidence>
<reference evidence="3 4" key="1">
    <citation type="submission" date="2021-03" db="EMBL/GenBank/DDBJ databases">
        <title>Sequencing the genomes of 1000 actinobacteria strains.</title>
        <authorList>
            <person name="Klenk H.-P."/>
        </authorList>
    </citation>
    <scope>NUCLEOTIDE SEQUENCE [LARGE SCALE GENOMIC DNA]</scope>
    <source>
        <strain evidence="3 4">DSM 40843</strain>
    </source>
</reference>
<evidence type="ECO:0000259" key="2">
    <source>
        <dbReference type="Pfam" id="PF03372"/>
    </source>
</evidence>
<keyword evidence="3" id="KW-0255">Endonuclease</keyword>
<name>A0ABS4V934_9ACTN</name>
<keyword evidence="1" id="KW-1133">Transmembrane helix</keyword>
<evidence type="ECO:0000256" key="1">
    <source>
        <dbReference type="SAM" id="Phobius"/>
    </source>
</evidence>
<gene>
    <name evidence="3" type="ORF">JOF59_002815</name>
</gene>
<dbReference type="InterPro" id="IPR036691">
    <property type="entry name" value="Endo/exonu/phosph_ase_sf"/>
</dbReference>
<keyword evidence="3" id="KW-0378">Hydrolase</keyword>
<proteinExistence type="predicted"/>
<dbReference type="InterPro" id="IPR005135">
    <property type="entry name" value="Endo/exonuclease/phosphatase"/>
</dbReference>
<organism evidence="3 4">
    <name type="scientific">Streptomyces clavifer</name>
    <dbReference type="NCBI Taxonomy" id="68188"/>
    <lineage>
        <taxon>Bacteria</taxon>
        <taxon>Bacillati</taxon>
        <taxon>Actinomycetota</taxon>
        <taxon>Actinomycetes</taxon>
        <taxon>Kitasatosporales</taxon>
        <taxon>Streptomycetaceae</taxon>
        <taxon>Streptomyces</taxon>
    </lineage>
</organism>
<protein>
    <submittedName>
        <fullName evidence="3">Endonuclease/exonuclease/phosphatase (EEP) superfamily protein YafD</fullName>
    </submittedName>
</protein>
<dbReference type="GeneID" id="97343491"/>
<accession>A0ABS4V934</accession>
<dbReference type="RefSeq" id="WP_209470193.1">
    <property type="nucleotide sequence ID" value="NZ_BMWJ01000004.1"/>
</dbReference>
<feature type="transmembrane region" description="Helical" evidence="1">
    <location>
        <begin position="20"/>
        <end position="41"/>
    </location>
</feature>
<keyword evidence="3" id="KW-0540">Nuclease</keyword>
<dbReference type="Gene3D" id="3.60.10.10">
    <property type="entry name" value="Endonuclease/exonuclease/phosphatase"/>
    <property type="match status" value="1"/>
</dbReference>
<evidence type="ECO:0000313" key="3">
    <source>
        <dbReference type="EMBL" id="MBP2360415.1"/>
    </source>
</evidence>
<dbReference type="Proteomes" id="UP001519311">
    <property type="component" value="Unassembled WGS sequence"/>
</dbReference>
<comment type="caution">
    <text evidence="3">The sequence shown here is derived from an EMBL/GenBank/DDBJ whole genome shotgun (WGS) entry which is preliminary data.</text>
</comment>
<feature type="transmembrane region" description="Helical" evidence="1">
    <location>
        <begin position="79"/>
        <end position="97"/>
    </location>
</feature>
<dbReference type="EMBL" id="JAGINS010000001">
    <property type="protein sequence ID" value="MBP2360415.1"/>
    <property type="molecule type" value="Genomic_DNA"/>
</dbReference>
<dbReference type="SUPFAM" id="SSF56219">
    <property type="entry name" value="DNase I-like"/>
    <property type="match status" value="1"/>
</dbReference>
<dbReference type="Pfam" id="PF03372">
    <property type="entry name" value="Exo_endo_phos"/>
    <property type="match status" value="1"/>
</dbReference>
<dbReference type="GO" id="GO:0004519">
    <property type="term" value="F:endonuclease activity"/>
    <property type="evidence" value="ECO:0007669"/>
    <property type="project" value="UniProtKB-KW"/>
</dbReference>